<dbReference type="PANTHER" id="PTHR43137:SF1">
    <property type="entry name" value="DIHYDROOROTASE"/>
    <property type="match status" value="1"/>
</dbReference>
<keyword evidence="4" id="KW-0665">Pyrimidine biosynthesis</keyword>
<dbReference type="InterPro" id="IPR004721">
    <property type="entry name" value="DHOdimr"/>
</dbReference>
<accession>A0A0A9W776</accession>
<reference evidence="5" key="2">
    <citation type="submission" date="2014-07" db="EMBL/GenBank/DDBJ databases">
        <authorList>
            <person name="Hull J."/>
        </authorList>
    </citation>
    <scope>NUCLEOTIDE SEQUENCE</scope>
</reference>
<evidence type="ECO:0000256" key="1">
    <source>
        <dbReference type="ARBA" id="ARBA00022723"/>
    </source>
</evidence>
<reference evidence="5" key="1">
    <citation type="journal article" date="2014" name="PLoS ONE">
        <title>Transcriptome-Based Identification of ABC Transporters in the Western Tarnished Plant Bug Lygus hesperus.</title>
        <authorList>
            <person name="Hull J.J."/>
            <person name="Chaney K."/>
            <person name="Geib S.M."/>
            <person name="Fabrick J.A."/>
            <person name="Brent C.S."/>
            <person name="Walsh D."/>
            <person name="Lavine L.C."/>
        </authorList>
    </citation>
    <scope>NUCLEOTIDE SEQUENCE</scope>
</reference>
<gene>
    <name evidence="5" type="primary">pyrC_4</name>
    <name evidence="5" type="ORF">CM83_2744</name>
</gene>
<keyword evidence="1" id="KW-0479">Metal-binding</keyword>
<evidence type="ECO:0000256" key="2">
    <source>
        <dbReference type="ARBA" id="ARBA00022801"/>
    </source>
</evidence>
<dbReference type="UniPathway" id="UPA00070">
    <property type="reaction ID" value="UER00117"/>
</dbReference>
<dbReference type="AlphaFoldDB" id="A0A0A9W776"/>
<dbReference type="InterPro" id="IPR002195">
    <property type="entry name" value="Dihydroorotase_CS"/>
</dbReference>
<evidence type="ECO:0000256" key="4">
    <source>
        <dbReference type="ARBA" id="ARBA00022975"/>
    </source>
</evidence>
<dbReference type="PROSITE" id="PS00483">
    <property type="entry name" value="DIHYDROOROTASE_2"/>
    <property type="match status" value="1"/>
</dbReference>
<dbReference type="PANTHER" id="PTHR43137">
    <property type="entry name" value="DIHYDROOROTASE"/>
    <property type="match status" value="1"/>
</dbReference>
<dbReference type="EMBL" id="GBHO01040000">
    <property type="protein sequence ID" value="JAG03604.1"/>
    <property type="molecule type" value="Transcribed_RNA"/>
</dbReference>
<dbReference type="InterPro" id="IPR032466">
    <property type="entry name" value="Metal_Hydrolase"/>
</dbReference>
<sequence>MFVEGCNPHYFCKPMLKSESDRVALLQAATSANPVFFAGSDSAPHVRRSKECDRGAAGCYTGFHTLQLYAEAFDSVGALHALPAFLSQFGATFYQLPQSSRGSVRLQNC</sequence>
<evidence type="ECO:0000313" key="5">
    <source>
        <dbReference type="EMBL" id="JAG03604.1"/>
    </source>
</evidence>
<dbReference type="GO" id="GO:0004151">
    <property type="term" value="F:dihydroorotase activity"/>
    <property type="evidence" value="ECO:0007669"/>
    <property type="project" value="InterPro"/>
</dbReference>
<name>A0A0A9W776_LYGHE</name>
<keyword evidence="2" id="KW-0378">Hydrolase</keyword>
<evidence type="ECO:0000256" key="3">
    <source>
        <dbReference type="ARBA" id="ARBA00022833"/>
    </source>
</evidence>
<dbReference type="GO" id="GO:0005829">
    <property type="term" value="C:cytosol"/>
    <property type="evidence" value="ECO:0007669"/>
    <property type="project" value="TreeGrafter"/>
</dbReference>
<dbReference type="Gene3D" id="3.20.20.140">
    <property type="entry name" value="Metal-dependent hydrolases"/>
    <property type="match status" value="1"/>
</dbReference>
<dbReference type="GO" id="GO:0006207">
    <property type="term" value="P:'de novo' pyrimidine nucleobase biosynthetic process"/>
    <property type="evidence" value="ECO:0007669"/>
    <property type="project" value="TreeGrafter"/>
</dbReference>
<dbReference type="GO" id="GO:0046872">
    <property type="term" value="F:metal ion binding"/>
    <property type="evidence" value="ECO:0007669"/>
    <property type="project" value="UniProtKB-KW"/>
</dbReference>
<keyword evidence="3" id="KW-0862">Zinc</keyword>
<dbReference type="SUPFAM" id="SSF51556">
    <property type="entry name" value="Metallo-dependent hydrolases"/>
    <property type="match status" value="1"/>
</dbReference>
<organism evidence="5">
    <name type="scientific">Lygus hesperus</name>
    <name type="common">Western plant bug</name>
    <dbReference type="NCBI Taxonomy" id="30085"/>
    <lineage>
        <taxon>Eukaryota</taxon>
        <taxon>Metazoa</taxon>
        <taxon>Ecdysozoa</taxon>
        <taxon>Arthropoda</taxon>
        <taxon>Hexapoda</taxon>
        <taxon>Insecta</taxon>
        <taxon>Pterygota</taxon>
        <taxon>Neoptera</taxon>
        <taxon>Paraneoptera</taxon>
        <taxon>Hemiptera</taxon>
        <taxon>Heteroptera</taxon>
        <taxon>Panheteroptera</taxon>
        <taxon>Cimicomorpha</taxon>
        <taxon>Miridae</taxon>
        <taxon>Mirini</taxon>
        <taxon>Lygus</taxon>
    </lineage>
</organism>
<dbReference type="GO" id="GO:0044205">
    <property type="term" value="P:'de novo' UMP biosynthetic process"/>
    <property type="evidence" value="ECO:0007669"/>
    <property type="project" value="UniProtKB-UniPathway"/>
</dbReference>
<proteinExistence type="predicted"/>
<protein>
    <submittedName>
        <fullName evidence="5">Dihydroorotase</fullName>
    </submittedName>
</protein>